<reference evidence="2 3" key="1">
    <citation type="journal article" date="2019" name="Nat. Microbiol.">
        <title>Mediterranean grassland soil C-N compound turnover is dependent on rainfall and depth, and is mediated by genomically divergent microorganisms.</title>
        <authorList>
            <person name="Diamond S."/>
            <person name="Andeer P.F."/>
            <person name="Li Z."/>
            <person name="Crits-Christoph A."/>
            <person name="Burstein D."/>
            <person name="Anantharaman K."/>
            <person name="Lane K.R."/>
            <person name="Thomas B.C."/>
            <person name="Pan C."/>
            <person name="Northen T.R."/>
            <person name="Banfield J.F."/>
        </authorList>
    </citation>
    <scope>NUCLEOTIDE SEQUENCE [LARGE SCALE GENOMIC DNA]</scope>
    <source>
        <strain evidence="2">WS_2</strain>
    </source>
</reference>
<feature type="domain" description="PEGA" evidence="1">
    <location>
        <begin position="587"/>
        <end position="647"/>
    </location>
</feature>
<dbReference type="Proteomes" id="UP000317716">
    <property type="component" value="Unassembled WGS sequence"/>
</dbReference>
<accession>A0A538SZ43</accession>
<dbReference type="InterPro" id="IPR027417">
    <property type="entry name" value="P-loop_NTPase"/>
</dbReference>
<gene>
    <name evidence="2" type="ORF">E6K72_04685</name>
</gene>
<proteinExistence type="predicted"/>
<dbReference type="InterPro" id="IPR013229">
    <property type="entry name" value="PEGA"/>
</dbReference>
<organism evidence="2 3">
    <name type="scientific">Eiseniibacteriota bacterium</name>
    <dbReference type="NCBI Taxonomy" id="2212470"/>
    <lineage>
        <taxon>Bacteria</taxon>
        <taxon>Candidatus Eiseniibacteriota</taxon>
    </lineage>
</organism>
<dbReference type="Gene3D" id="3.40.50.300">
    <property type="entry name" value="P-loop containing nucleotide triphosphate hydrolases"/>
    <property type="match status" value="1"/>
</dbReference>
<sequence length="735" mass="82290">MNDRPPDPGFTPISPNPYIVGNPVRDRSMFFGREAEFDLVRRRFQDSTDPSHCGLLLVFCGERRSGKTSILFQIMDKRLGPDFIPVLIDMQSMAVGNEIDFLTRVSEEIRSALGPDGAGIALPKFSSDSNHYATFRKFVQEVMRARPQKRLVLLFDEYELFENKIDEGLLSREALLILANLMENERVYLILTGAQHLDHRRREYWEKFLPKSDFRMISFLEREDAISLIRKPVEGRVEYADEVVDAIYRLTAGQPFYTQAICQSLVDNLNEIRSRHATREGVAKVVDGIVNNPLPQMKFLWDGFERDEKLVLALLAECLPEEGSYAGFDDLKRQHQRRRYRLGLDEARIAQTLEKLFKSDILLRRDRANRHQYAFRMDLWRLWIRRQHSVWQVRRELAIPIPKDPFRVAGPVVIAVVAVAAVPIAMRFIKPHASSLSPPRTEIAYLTLTPEPVDAMVYLEGRAIGRGTFRDSVTAAQDLHFRVIASGYADTQFAMPGIAAGQSASRRVELRALFGDLQVETQPPGARVKVDGVSYGTSPVTVHRLAAAQTHRVEATLAGYGAAQAQPTVAPDSVVAVTLPLAVGNTEVRVSTEPPECSIRLDGKPRGRSPYALAGVPFGAHTFAAALEGYLPAESTVVVSEATREVHLILLREPPGTLIVQGDHIADIYIDDTRVTQEAQNSGPRSYTGGPHQVHVTLKAGGTIDTSVVVRSREVATFDYSRMTITHRPERGARP</sequence>
<dbReference type="SUPFAM" id="SSF52540">
    <property type="entry name" value="P-loop containing nucleoside triphosphate hydrolases"/>
    <property type="match status" value="1"/>
</dbReference>
<protein>
    <submittedName>
        <fullName evidence="2">PEGA domain-containing protein</fullName>
    </submittedName>
</protein>
<dbReference type="PANTHER" id="PTHR36194:SF1">
    <property type="entry name" value="S-LAYER-LIKE PROTEIN"/>
    <property type="match status" value="1"/>
</dbReference>
<evidence type="ECO:0000313" key="3">
    <source>
        <dbReference type="Proteomes" id="UP000317716"/>
    </source>
</evidence>
<dbReference type="EMBL" id="VBOS01000157">
    <property type="protein sequence ID" value="TMQ56635.1"/>
    <property type="molecule type" value="Genomic_DNA"/>
</dbReference>
<evidence type="ECO:0000259" key="1">
    <source>
        <dbReference type="Pfam" id="PF08308"/>
    </source>
</evidence>
<dbReference type="PANTHER" id="PTHR36194">
    <property type="entry name" value="S-LAYER-LIKE PROTEIN"/>
    <property type="match status" value="1"/>
</dbReference>
<comment type="caution">
    <text evidence="2">The sequence shown here is derived from an EMBL/GenBank/DDBJ whole genome shotgun (WGS) entry which is preliminary data.</text>
</comment>
<dbReference type="Pfam" id="PF08308">
    <property type="entry name" value="PEGA"/>
    <property type="match status" value="2"/>
</dbReference>
<feature type="domain" description="PEGA" evidence="1">
    <location>
        <begin position="515"/>
        <end position="581"/>
    </location>
</feature>
<evidence type="ECO:0000313" key="2">
    <source>
        <dbReference type="EMBL" id="TMQ56635.1"/>
    </source>
</evidence>
<dbReference type="AlphaFoldDB" id="A0A538SZ43"/>
<name>A0A538SZ43_UNCEI</name>